<comment type="caution">
    <text evidence="1">The sequence shown here is derived from an EMBL/GenBank/DDBJ whole genome shotgun (WGS) entry which is preliminary data.</text>
</comment>
<feature type="non-terminal residue" evidence="1">
    <location>
        <position position="1"/>
    </location>
</feature>
<proteinExistence type="predicted"/>
<gene>
    <name evidence="1" type="ORF">KXQ929_LOCUS50808</name>
</gene>
<protein>
    <submittedName>
        <fullName evidence="1">Uncharacterized protein</fullName>
    </submittedName>
</protein>
<evidence type="ECO:0000313" key="1">
    <source>
        <dbReference type="EMBL" id="CAF4397206.1"/>
    </source>
</evidence>
<dbReference type="AlphaFoldDB" id="A0A820NTL5"/>
<accession>A0A820NTL5</accession>
<organism evidence="1 2">
    <name type="scientific">Adineta steineri</name>
    <dbReference type="NCBI Taxonomy" id="433720"/>
    <lineage>
        <taxon>Eukaryota</taxon>
        <taxon>Metazoa</taxon>
        <taxon>Spiralia</taxon>
        <taxon>Gnathifera</taxon>
        <taxon>Rotifera</taxon>
        <taxon>Eurotatoria</taxon>
        <taxon>Bdelloidea</taxon>
        <taxon>Adinetida</taxon>
        <taxon>Adinetidae</taxon>
        <taxon>Adineta</taxon>
    </lineage>
</organism>
<sequence length="32" mass="3583">LPHFSINDKIELSGAQDPQQFIQAFRKAGVKV</sequence>
<name>A0A820NTL5_9BILA</name>
<dbReference type="Gene3D" id="3.40.30.10">
    <property type="entry name" value="Glutaredoxin"/>
    <property type="match status" value="1"/>
</dbReference>
<dbReference type="EMBL" id="CAJOBB010023993">
    <property type="protein sequence ID" value="CAF4397206.1"/>
    <property type="molecule type" value="Genomic_DNA"/>
</dbReference>
<reference evidence="1" key="1">
    <citation type="submission" date="2021-02" db="EMBL/GenBank/DDBJ databases">
        <authorList>
            <person name="Nowell W R."/>
        </authorList>
    </citation>
    <scope>NUCLEOTIDE SEQUENCE</scope>
</reference>
<dbReference type="Proteomes" id="UP000663868">
    <property type="component" value="Unassembled WGS sequence"/>
</dbReference>
<evidence type="ECO:0000313" key="2">
    <source>
        <dbReference type="Proteomes" id="UP000663868"/>
    </source>
</evidence>